<gene>
    <name evidence="1" type="ORF">HPHPA26_0820</name>
</gene>
<accession>J0MRX4</accession>
<reference evidence="1 2" key="1">
    <citation type="journal article" date="2013" name="Pathog. Dis.">
        <title>Genome sequences of 65 Helicobacter pylori strains isolated from asymptomatic individuals and patients with gastric cancer, peptic ulcer disease, or gastritis.</title>
        <authorList>
            <person name="Blanchard T.G."/>
            <person name="Czinn S.J."/>
            <person name="Correa P."/>
            <person name="Nakazawa T."/>
            <person name="Keelan M."/>
            <person name="Morningstar L."/>
            <person name="Santana-Cruz I."/>
            <person name="Maroo A."/>
            <person name="McCracken C."/>
            <person name="Shefchek K."/>
            <person name="Daugherty S."/>
            <person name="Song Y."/>
            <person name="Fraser C.M."/>
            <person name="Fricke W.F."/>
        </authorList>
    </citation>
    <scope>NUCLEOTIDE SEQUENCE [LARGE SCALE GENOMIC DNA]</scope>
    <source>
        <strain evidence="1 2">Hp A-26</strain>
    </source>
</reference>
<name>J0MRX4_HELPX</name>
<protein>
    <submittedName>
        <fullName evidence="1">Uncharacterized protein</fullName>
    </submittedName>
</protein>
<organism evidence="1 2">
    <name type="scientific">Helicobacter pylori Hp A-26</name>
    <dbReference type="NCBI Taxonomy" id="992056"/>
    <lineage>
        <taxon>Bacteria</taxon>
        <taxon>Pseudomonadati</taxon>
        <taxon>Campylobacterota</taxon>
        <taxon>Epsilonproteobacteria</taxon>
        <taxon>Campylobacterales</taxon>
        <taxon>Helicobacteraceae</taxon>
        <taxon>Helicobacter</taxon>
    </lineage>
</organism>
<dbReference type="PATRIC" id="fig|992056.3.peg.807"/>
<comment type="caution">
    <text evidence="1">The sequence shown here is derived from an EMBL/GenBank/DDBJ whole genome shotgun (WGS) entry which is preliminary data.</text>
</comment>
<evidence type="ECO:0000313" key="2">
    <source>
        <dbReference type="Proteomes" id="UP000005323"/>
    </source>
</evidence>
<evidence type="ECO:0000313" key="1">
    <source>
        <dbReference type="EMBL" id="EJB76927.1"/>
    </source>
</evidence>
<sequence>MKFDFFIYNSLSKRFEKGFLRFLIAAKRFLKTEYYRSFRMRYLSI</sequence>
<dbReference type="Proteomes" id="UP000005323">
    <property type="component" value="Unassembled WGS sequence"/>
</dbReference>
<proteinExistence type="predicted"/>
<dbReference type="AlphaFoldDB" id="J0MRX4"/>
<dbReference type="EMBL" id="AKOV01000001">
    <property type="protein sequence ID" value="EJB76927.1"/>
    <property type="molecule type" value="Genomic_DNA"/>
</dbReference>